<dbReference type="EMBL" id="JACASE010000009">
    <property type="protein sequence ID" value="KAF6435951.1"/>
    <property type="molecule type" value="Genomic_DNA"/>
</dbReference>
<organism evidence="2 3">
    <name type="scientific">Rousettus aegyptiacus</name>
    <name type="common">Egyptian fruit bat</name>
    <name type="synonym">Pteropus aegyptiacus</name>
    <dbReference type="NCBI Taxonomy" id="9407"/>
    <lineage>
        <taxon>Eukaryota</taxon>
        <taxon>Metazoa</taxon>
        <taxon>Chordata</taxon>
        <taxon>Craniata</taxon>
        <taxon>Vertebrata</taxon>
        <taxon>Euteleostomi</taxon>
        <taxon>Mammalia</taxon>
        <taxon>Eutheria</taxon>
        <taxon>Laurasiatheria</taxon>
        <taxon>Chiroptera</taxon>
        <taxon>Yinpterochiroptera</taxon>
        <taxon>Pteropodoidea</taxon>
        <taxon>Pteropodidae</taxon>
        <taxon>Rousettinae</taxon>
        <taxon>Rousettus</taxon>
    </lineage>
</organism>
<comment type="caution">
    <text evidence="2">The sequence shown here is derived from an EMBL/GenBank/DDBJ whole genome shotgun (WGS) entry which is preliminary data.</text>
</comment>
<feature type="region of interest" description="Disordered" evidence="1">
    <location>
        <begin position="1"/>
        <end position="82"/>
    </location>
</feature>
<gene>
    <name evidence="2" type="ORF">HJG63_012980</name>
</gene>
<feature type="compositionally biased region" description="Basic residues" evidence="1">
    <location>
        <begin position="55"/>
        <end position="70"/>
    </location>
</feature>
<accession>A0A7J8EKU4</accession>
<evidence type="ECO:0000313" key="2">
    <source>
        <dbReference type="EMBL" id="KAF6435951.1"/>
    </source>
</evidence>
<evidence type="ECO:0000256" key="1">
    <source>
        <dbReference type="SAM" id="MobiDB-lite"/>
    </source>
</evidence>
<reference evidence="2 3" key="1">
    <citation type="journal article" date="2020" name="Nature">
        <title>Six reference-quality genomes reveal evolution of bat adaptations.</title>
        <authorList>
            <person name="Jebb D."/>
            <person name="Huang Z."/>
            <person name="Pippel M."/>
            <person name="Hughes G.M."/>
            <person name="Lavrichenko K."/>
            <person name="Devanna P."/>
            <person name="Winkler S."/>
            <person name="Jermiin L.S."/>
            <person name="Skirmuntt E.C."/>
            <person name="Katzourakis A."/>
            <person name="Burkitt-Gray L."/>
            <person name="Ray D.A."/>
            <person name="Sullivan K.A.M."/>
            <person name="Roscito J.G."/>
            <person name="Kirilenko B.M."/>
            <person name="Davalos L.M."/>
            <person name="Corthals A.P."/>
            <person name="Power M.L."/>
            <person name="Jones G."/>
            <person name="Ransome R.D."/>
            <person name="Dechmann D.K.N."/>
            <person name="Locatelli A.G."/>
            <person name="Puechmaille S.J."/>
            <person name="Fedrigo O."/>
            <person name="Jarvis E.D."/>
            <person name="Hiller M."/>
            <person name="Vernes S.C."/>
            <person name="Myers E.W."/>
            <person name="Teeling E.C."/>
        </authorList>
    </citation>
    <scope>NUCLEOTIDE SEQUENCE [LARGE SCALE GENOMIC DNA]</scope>
    <source>
        <strain evidence="2">MRouAeg1</strain>
        <tissue evidence="2">Muscle</tissue>
    </source>
</reference>
<dbReference type="Proteomes" id="UP000593571">
    <property type="component" value="Unassembled WGS sequence"/>
</dbReference>
<proteinExistence type="predicted"/>
<dbReference type="AlphaFoldDB" id="A0A7J8EKU4"/>
<sequence>MPQRSTWRTSMSPRSMRLQVGRPRAAEPQGSPQQVPPMQGKLQRSWPKRDDRPGCRKNRKNRNGWRRKSRTVMFSKGWRKRN</sequence>
<feature type="compositionally biased region" description="Polar residues" evidence="1">
    <location>
        <begin position="1"/>
        <end position="13"/>
    </location>
</feature>
<protein>
    <submittedName>
        <fullName evidence="2">MAP7 domain containing 2</fullName>
    </submittedName>
</protein>
<keyword evidence="3" id="KW-1185">Reference proteome</keyword>
<name>A0A7J8EKU4_ROUAE</name>
<evidence type="ECO:0000313" key="3">
    <source>
        <dbReference type="Proteomes" id="UP000593571"/>
    </source>
</evidence>